<keyword evidence="1" id="KW-0812">Transmembrane</keyword>
<proteinExistence type="predicted"/>
<evidence type="ECO:0000313" key="3">
    <source>
        <dbReference type="Proteomes" id="UP001331761"/>
    </source>
</evidence>
<dbReference type="Proteomes" id="UP001331761">
    <property type="component" value="Unassembled WGS sequence"/>
</dbReference>
<comment type="caution">
    <text evidence="2">The sequence shown here is derived from an EMBL/GenBank/DDBJ whole genome shotgun (WGS) entry which is preliminary data.</text>
</comment>
<keyword evidence="3" id="KW-1185">Reference proteome</keyword>
<dbReference type="EMBL" id="WIXE01008400">
    <property type="protein sequence ID" value="KAK5979364.1"/>
    <property type="molecule type" value="Genomic_DNA"/>
</dbReference>
<keyword evidence="1" id="KW-1133">Transmembrane helix</keyword>
<organism evidence="2 3">
    <name type="scientific">Trichostrongylus colubriformis</name>
    <name type="common">Black scour worm</name>
    <dbReference type="NCBI Taxonomy" id="6319"/>
    <lineage>
        <taxon>Eukaryota</taxon>
        <taxon>Metazoa</taxon>
        <taxon>Ecdysozoa</taxon>
        <taxon>Nematoda</taxon>
        <taxon>Chromadorea</taxon>
        <taxon>Rhabditida</taxon>
        <taxon>Rhabditina</taxon>
        <taxon>Rhabditomorpha</taxon>
        <taxon>Strongyloidea</taxon>
        <taxon>Trichostrongylidae</taxon>
        <taxon>Trichostrongylus</taxon>
    </lineage>
</organism>
<dbReference type="AlphaFoldDB" id="A0AAN8ILV0"/>
<sequence>MTAALTSIVLCCLTTLFILQISFYYYETDVNETHTVEWRRTLGECRCPTTAATTTTVDPNCYTRAAITDDTTNASADSLQCGECFSCISTPVAAGERKSEMVFAFSTNHAAVNKLLVLIGSIHKHYPSTKVLLYDTDVGSDLLQRQLISVRNVIVKPAEIATRHLPGDADEFQMNVFFMWDALSQYKTVLWLSDDLEFLSRNLDDIFNKTTSPITTIGREHTANIGKHAFVPYFPGTFTVRNYTLLLLRRGAGKALQWVMKCAAEPSRRCWDCRDADEEPVDCMPSLLSRLSLDTRVEYRPMKTNSVQHQRWEPTTCDGRCIVYTFLAVTLFLLIAIAVVLIMFSRATNKSK</sequence>
<evidence type="ECO:0000256" key="1">
    <source>
        <dbReference type="SAM" id="Phobius"/>
    </source>
</evidence>
<keyword evidence="1" id="KW-0472">Membrane</keyword>
<evidence type="ECO:0000313" key="2">
    <source>
        <dbReference type="EMBL" id="KAK5979364.1"/>
    </source>
</evidence>
<accession>A0AAN8ILV0</accession>
<gene>
    <name evidence="2" type="ORF">GCK32_000766</name>
</gene>
<feature type="transmembrane region" description="Helical" evidence="1">
    <location>
        <begin position="7"/>
        <end position="26"/>
    </location>
</feature>
<feature type="transmembrane region" description="Helical" evidence="1">
    <location>
        <begin position="322"/>
        <end position="344"/>
    </location>
</feature>
<reference evidence="2 3" key="1">
    <citation type="submission" date="2019-10" db="EMBL/GenBank/DDBJ databases">
        <title>Assembly and Annotation for the nematode Trichostrongylus colubriformis.</title>
        <authorList>
            <person name="Martin J."/>
        </authorList>
    </citation>
    <scope>NUCLEOTIDE SEQUENCE [LARGE SCALE GENOMIC DNA]</scope>
    <source>
        <strain evidence="2">G859</strain>
        <tissue evidence="2">Whole worm</tissue>
    </source>
</reference>
<protein>
    <submittedName>
        <fullName evidence="2">Uncharacterized protein</fullName>
    </submittedName>
</protein>
<name>A0AAN8ILV0_TRICO</name>